<dbReference type="InterPro" id="IPR017517">
    <property type="entry name" value="Maleyloyr_isom"/>
</dbReference>
<proteinExistence type="predicted"/>
<dbReference type="InterPro" id="IPR017520">
    <property type="entry name" value="CHP03086"/>
</dbReference>
<reference evidence="2 3" key="1">
    <citation type="submission" date="2019-03" db="EMBL/GenBank/DDBJ databases">
        <title>Genomic Encyclopedia of Type Strains, Phase IV (KMG-IV): sequencing the most valuable type-strain genomes for metagenomic binning, comparative biology and taxonomic classification.</title>
        <authorList>
            <person name="Goeker M."/>
        </authorList>
    </citation>
    <scope>NUCLEOTIDE SEQUENCE [LARGE SCALE GENOMIC DNA]</scope>
    <source>
        <strain evidence="2 3">DSM 45934</strain>
    </source>
</reference>
<dbReference type="EMBL" id="SLWS01000010">
    <property type="protein sequence ID" value="TCO53522.1"/>
    <property type="molecule type" value="Genomic_DNA"/>
</dbReference>
<gene>
    <name evidence="2" type="ORF">EV192_110111</name>
</gene>
<comment type="caution">
    <text evidence="2">The sequence shown here is derived from an EMBL/GenBank/DDBJ whole genome shotgun (WGS) entry which is preliminary data.</text>
</comment>
<organism evidence="2 3">
    <name type="scientific">Actinocrispum wychmicini</name>
    <dbReference type="NCBI Taxonomy" id="1213861"/>
    <lineage>
        <taxon>Bacteria</taxon>
        <taxon>Bacillati</taxon>
        <taxon>Actinomycetota</taxon>
        <taxon>Actinomycetes</taxon>
        <taxon>Pseudonocardiales</taxon>
        <taxon>Pseudonocardiaceae</taxon>
        <taxon>Actinocrispum</taxon>
    </lineage>
</organism>
<evidence type="ECO:0000313" key="2">
    <source>
        <dbReference type="EMBL" id="TCO53522.1"/>
    </source>
</evidence>
<accession>A0A4R2J7C8</accession>
<evidence type="ECO:0000259" key="1">
    <source>
        <dbReference type="Pfam" id="PF11716"/>
    </source>
</evidence>
<dbReference type="Proteomes" id="UP000295680">
    <property type="component" value="Unassembled WGS sequence"/>
</dbReference>
<dbReference type="InterPro" id="IPR024344">
    <property type="entry name" value="MDMPI_metal-binding"/>
</dbReference>
<dbReference type="SUPFAM" id="SSF109854">
    <property type="entry name" value="DinB/YfiT-like putative metalloenzymes"/>
    <property type="match status" value="1"/>
</dbReference>
<dbReference type="NCBIfam" id="TIGR03086">
    <property type="entry name" value="TIGR03086 family metal-binding protein"/>
    <property type="match status" value="1"/>
</dbReference>
<dbReference type="Pfam" id="PF11716">
    <property type="entry name" value="MDMPI_N"/>
    <property type="match status" value="1"/>
</dbReference>
<dbReference type="GO" id="GO:0046872">
    <property type="term" value="F:metal ion binding"/>
    <property type="evidence" value="ECO:0007669"/>
    <property type="project" value="InterPro"/>
</dbReference>
<feature type="domain" description="Mycothiol-dependent maleylpyruvate isomerase metal-binding" evidence="1">
    <location>
        <begin position="10"/>
        <end position="117"/>
    </location>
</feature>
<dbReference type="NCBIfam" id="TIGR03083">
    <property type="entry name" value="maleylpyruvate isomerase family mycothiol-dependent enzyme"/>
    <property type="match status" value="1"/>
</dbReference>
<evidence type="ECO:0000313" key="3">
    <source>
        <dbReference type="Proteomes" id="UP000295680"/>
    </source>
</evidence>
<dbReference type="InterPro" id="IPR034660">
    <property type="entry name" value="DinB/YfiT-like"/>
</dbReference>
<dbReference type="AlphaFoldDB" id="A0A4R2J7C8"/>
<keyword evidence="3" id="KW-1185">Reference proteome</keyword>
<name>A0A4R2J7C8_9PSEU</name>
<protein>
    <submittedName>
        <fullName evidence="2">Uncharacterized protein (TIGR03086 family)</fullName>
    </submittedName>
</protein>
<sequence length="173" mass="18248">MLERAIGYTLGSLRLVTPAAMARPTPCREWDLSALLRHMDDSLAALHEAVEGGFVSLEAAQPVDDPVLSLRNRACRLLGAWTNGSRRVVSVADRMLASVVVGQAGALEIAVHGWDVASACGADRPIPAALAEELLRLALAIVTEDDRPGRFGPPVAVRAPGGPAELLLAFLGR</sequence>